<keyword evidence="3" id="KW-1185">Reference proteome</keyword>
<organism evidence="2 3">
    <name type="scientific">Exidia glandulosa HHB12029</name>
    <dbReference type="NCBI Taxonomy" id="1314781"/>
    <lineage>
        <taxon>Eukaryota</taxon>
        <taxon>Fungi</taxon>
        <taxon>Dikarya</taxon>
        <taxon>Basidiomycota</taxon>
        <taxon>Agaricomycotina</taxon>
        <taxon>Agaricomycetes</taxon>
        <taxon>Auriculariales</taxon>
        <taxon>Exidiaceae</taxon>
        <taxon>Exidia</taxon>
    </lineage>
</organism>
<proteinExistence type="predicted"/>
<name>A0A165PTI0_EXIGL</name>
<dbReference type="Proteomes" id="UP000077266">
    <property type="component" value="Unassembled WGS sequence"/>
</dbReference>
<accession>A0A165PTI0</accession>
<reference evidence="2 3" key="1">
    <citation type="journal article" date="2016" name="Mol. Biol. Evol.">
        <title>Comparative Genomics of Early-Diverging Mushroom-Forming Fungi Provides Insights into the Origins of Lignocellulose Decay Capabilities.</title>
        <authorList>
            <person name="Nagy L.G."/>
            <person name="Riley R."/>
            <person name="Tritt A."/>
            <person name="Adam C."/>
            <person name="Daum C."/>
            <person name="Floudas D."/>
            <person name="Sun H."/>
            <person name="Yadav J.S."/>
            <person name="Pangilinan J."/>
            <person name="Larsson K.H."/>
            <person name="Matsuura K."/>
            <person name="Barry K."/>
            <person name="Labutti K."/>
            <person name="Kuo R."/>
            <person name="Ohm R.A."/>
            <person name="Bhattacharya S.S."/>
            <person name="Shirouzu T."/>
            <person name="Yoshinaga Y."/>
            <person name="Martin F.M."/>
            <person name="Grigoriev I.V."/>
            <person name="Hibbett D.S."/>
        </authorList>
    </citation>
    <scope>NUCLEOTIDE SEQUENCE [LARGE SCALE GENOMIC DNA]</scope>
    <source>
        <strain evidence="2 3">HHB12029</strain>
    </source>
</reference>
<evidence type="ECO:0000256" key="1">
    <source>
        <dbReference type="SAM" id="MobiDB-lite"/>
    </source>
</evidence>
<evidence type="ECO:0000313" key="3">
    <source>
        <dbReference type="Proteomes" id="UP000077266"/>
    </source>
</evidence>
<dbReference type="AlphaFoldDB" id="A0A165PTI0"/>
<gene>
    <name evidence="2" type="ORF">EXIGLDRAFT_759771</name>
</gene>
<protein>
    <submittedName>
        <fullName evidence="2">Uncharacterized protein</fullName>
    </submittedName>
</protein>
<dbReference type="EMBL" id="KV425887">
    <property type="protein sequence ID" value="KZW02647.1"/>
    <property type="molecule type" value="Genomic_DNA"/>
</dbReference>
<feature type="region of interest" description="Disordered" evidence="1">
    <location>
        <begin position="221"/>
        <end position="255"/>
    </location>
</feature>
<sequence>MSLLTPSDVEEIGRHILEAQWELPKDADKRETLRTIVKAFATTHVPALLRCIPIGKGTEWAAFRYLSTVFSTALAEGLPPHMRLITDARKFLKEHLPNFPEGPDELKRTYVLTGSNTTQNFVKGKGQLLTLDKSPISLDTPNFKRPWREFQAVLEKLSDIQFLYAQLPLEQLMPHSESDVIDQWAVKRDEGQPVYPMQELVFEHLAEAGIKFTANILPGAGPENPKVTVSRPDGSRQSDPKPKAGPADDAKDPAEKKAYLRMDSVGVGWGMLSKTYFEELRLFGHGPSVALNGNEHCSIGAKNLRTILQQAVHYGVVVDLEMVLLTDYGNTVLLWITEVPSPDGKSYTIKWMHLDSMVIPKLSKPGVKHDTASGLTARSLLLFVIWMGHKKLKTCMEKFGQNLPKK</sequence>
<feature type="compositionally biased region" description="Basic and acidic residues" evidence="1">
    <location>
        <begin position="233"/>
        <end position="255"/>
    </location>
</feature>
<evidence type="ECO:0000313" key="2">
    <source>
        <dbReference type="EMBL" id="KZW02647.1"/>
    </source>
</evidence>
<dbReference type="InParanoid" id="A0A165PTI0"/>